<dbReference type="RefSeq" id="WP_280881860.1">
    <property type="nucleotide sequence ID" value="NZ_JARXVH010000020.1"/>
</dbReference>
<dbReference type="EMBL" id="JARXVH010000020">
    <property type="protein sequence ID" value="MDH6221110.1"/>
    <property type="molecule type" value="Genomic_DNA"/>
</dbReference>
<keyword evidence="2" id="KW-1185">Reference proteome</keyword>
<comment type="caution">
    <text evidence="1">The sequence shown here is derived from an EMBL/GenBank/DDBJ whole genome shotgun (WGS) entry which is preliminary data.</text>
</comment>
<evidence type="ECO:0000313" key="2">
    <source>
        <dbReference type="Proteomes" id="UP001160499"/>
    </source>
</evidence>
<evidence type="ECO:0000313" key="1">
    <source>
        <dbReference type="EMBL" id="MDH6221110.1"/>
    </source>
</evidence>
<protein>
    <submittedName>
        <fullName evidence="1">Uncharacterized protein</fullName>
    </submittedName>
</protein>
<dbReference type="Proteomes" id="UP001160499">
    <property type="component" value="Unassembled WGS sequence"/>
</dbReference>
<organism evidence="1 2">
    <name type="scientific">Streptomyces pseudovenezuelae</name>
    <dbReference type="NCBI Taxonomy" id="67350"/>
    <lineage>
        <taxon>Bacteria</taxon>
        <taxon>Bacillati</taxon>
        <taxon>Actinomycetota</taxon>
        <taxon>Actinomycetes</taxon>
        <taxon>Kitasatosporales</taxon>
        <taxon>Streptomycetaceae</taxon>
        <taxon>Streptomyces</taxon>
        <taxon>Streptomyces aurantiacus group</taxon>
    </lineage>
</organism>
<proteinExistence type="predicted"/>
<accession>A0ABT6LZ41</accession>
<reference evidence="1 2" key="1">
    <citation type="submission" date="2023-04" db="EMBL/GenBank/DDBJ databases">
        <title>Forest soil microbial communities from Buena Vista Peninsula, Colon Province, Panama.</title>
        <authorList>
            <person name="Bouskill N."/>
        </authorList>
    </citation>
    <scope>NUCLEOTIDE SEQUENCE [LARGE SCALE GENOMIC DNA]</scope>
    <source>
        <strain evidence="1 2">GGS1</strain>
    </source>
</reference>
<sequence>MQHLLALIEAGTVEGAHVEVVELDTRAAAGSSDEFGRGWFGAVQAAASWLTHITDRTVRQARAAAAAKPLPAVSSVPSRRSSTAVDAVGEEQVHRVVEAADRLFVSLTGYTGFNRALPEEILAVVL</sequence>
<gene>
    <name evidence="1" type="ORF">M2283_008452</name>
</gene>
<name>A0ABT6LZ41_9ACTN</name>